<proteinExistence type="predicted"/>
<name>A0ACC3DDA1_9PEZI</name>
<dbReference type="EMBL" id="JAWDJW010006339">
    <property type="protein sequence ID" value="KAK3065326.1"/>
    <property type="molecule type" value="Genomic_DNA"/>
</dbReference>
<keyword evidence="2" id="KW-1185">Reference proteome</keyword>
<evidence type="ECO:0000313" key="2">
    <source>
        <dbReference type="Proteomes" id="UP001186974"/>
    </source>
</evidence>
<reference evidence="1" key="1">
    <citation type="submission" date="2024-09" db="EMBL/GenBank/DDBJ databases">
        <title>Black Yeasts Isolated from many extreme environments.</title>
        <authorList>
            <person name="Coleine C."/>
            <person name="Stajich J.E."/>
            <person name="Selbmann L."/>
        </authorList>
    </citation>
    <scope>NUCLEOTIDE SEQUENCE</scope>
    <source>
        <strain evidence="1">CCFEE 5737</strain>
    </source>
</reference>
<comment type="caution">
    <text evidence="1">The sequence shown here is derived from an EMBL/GenBank/DDBJ whole genome shotgun (WGS) entry which is preliminary data.</text>
</comment>
<dbReference type="Proteomes" id="UP001186974">
    <property type="component" value="Unassembled WGS sequence"/>
</dbReference>
<evidence type="ECO:0000313" key="1">
    <source>
        <dbReference type="EMBL" id="KAK3065326.1"/>
    </source>
</evidence>
<gene>
    <name evidence="1" type="ORF">LTS18_001077</name>
</gene>
<accession>A0ACC3DDA1</accession>
<organism evidence="1 2">
    <name type="scientific">Coniosporium uncinatum</name>
    <dbReference type="NCBI Taxonomy" id="93489"/>
    <lineage>
        <taxon>Eukaryota</taxon>
        <taxon>Fungi</taxon>
        <taxon>Dikarya</taxon>
        <taxon>Ascomycota</taxon>
        <taxon>Pezizomycotina</taxon>
        <taxon>Dothideomycetes</taxon>
        <taxon>Dothideomycetes incertae sedis</taxon>
        <taxon>Coniosporium</taxon>
    </lineage>
</organism>
<sequence>MTKRTKKVGITGKYGTRYGASLRKQVKKMETSQHARYTCSFCGKTTVKRHSVGIWECRACKKVVAGGGKTRAPRQWSKSILTTQSLHRIHTRCCCHTVHDPSVTRDGGGLGEECKTWILTYDYPEHPLYAMVSEPARPPSGQVPLLSGLAVLIINRLSEPRQHLCSSKQSTFDTLAVPDYSPMAETCIVCLGDLQATGKDSIPASESAFAAAGSLQDVGVDPVVKLEDNPPTTTSPTDDELVAHLLPCGHNLHNDCLKPWVERANSCPICRASFNSVELSATIGGPVLSSYVVQDKRQEAELDLSMVTEDDILDGGLEPCMVCEQFGDDELLLCDGCNQACHVFCAGLDRVPPGDWFCYTCQADARVMTNGASNVGRPRRQNRRRRTRATQNSLEWERVWRSVWNRLDFDLDFPFDEESEPQRRTDTDRRELREWERRFQVAARQGAGNRFRQSAAALLNPRPEPESQDEMRAWNAFDKARMIDDETASRRGRKRKSATSSPAEPQPEPERKLKRPRTRRAQELADQAAEAAGESSAAPPVVAATVAPQVASSHTSTPRRRNSQTDTNGEPSFLSSLLKEVEEHPVQPHPDTFYENTPAFQLERSASPDGSPASSNHGTPRSMTPPPLSNSRPNSPPPLTTTLSPTWAAPKISPDYPPTDSDDPERSRPRHRRPAARNHHQNQSPHASPQSSPHGSPTRTAMSFSTKDEIRKMVGAALKPRYHAKEITPEQYTAICRDVSRMMYDRVGDAKGIADQGERNKWVEVAAEEVEKALASLNNEQKAANVTTNGVREHDDDAGSSAAYHDK</sequence>
<protein>
    <submittedName>
        <fullName evidence="1">Uncharacterized protein</fullName>
    </submittedName>
</protein>